<dbReference type="AlphaFoldDB" id="A0A084BCG5"/>
<evidence type="ECO:0000313" key="4">
    <source>
        <dbReference type="Proteomes" id="UP000028045"/>
    </source>
</evidence>
<feature type="compositionally biased region" description="Basic and acidic residues" evidence="1">
    <location>
        <begin position="113"/>
        <end position="122"/>
    </location>
</feature>
<feature type="compositionally biased region" description="Basic and acidic residues" evidence="1">
    <location>
        <begin position="158"/>
        <end position="167"/>
    </location>
</feature>
<dbReference type="HOGENOM" id="CLU_1310813_0_0_1"/>
<evidence type="ECO:0000259" key="2">
    <source>
        <dbReference type="Pfam" id="PF13976"/>
    </source>
</evidence>
<organism evidence="3 4">
    <name type="scientific">Stachybotrys chartarum (strain CBS 109288 / IBT 7711)</name>
    <name type="common">Toxic black mold</name>
    <name type="synonym">Stilbospora chartarum</name>
    <dbReference type="NCBI Taxonomy" id="1280523"/>
    <lineage>
        <taxon>Eukaryota</taxon>
        <taxon>Fungi</taxon>
        <taxon>Dikarya</taxon>
        <taxon>Ascomycota</taxon>
        <taxon>Pezizomycotina</taxon>
        <taxon>Sordariomycetes</taxon>
        <taxon>Hypocreomycetidae</taxon>
        <taxon>Hypocreales</taxon>
        <taxon>Stachybotryaceae</taxon>
        <taxon>Stachybotrys</taxon>
    </lineage>
</organism>
<dbReference type="Pfam" id="PF13976">
    <property type="entry name" value="gag_pre-integrs"/>
    <property type="match status" value="1"/>
</dbReference>
<protein>
    <recommendedName>
        <fullName evidence="2">GAG-pre-integrase domain-containing protein</fullName>
    </recommendedName>
</protein>
<accession>A0A084BCG5</accession>
<dbReference type="OrthoDB" id="5022336at2759"/>
<feature type="compositionally biased region" description="Basic and acidic residues" evidence="1">
    <location>
        <begin position="141"/>
        <end position="151"/>
    </location>
</feature>
<feature type="domain" description="GAG-pre-integrase" evidence="2">
    <location>
        <begin position="13"/>
        <end position="76"/>
    </location>
</feature>
<evidence type="ECO:0000256" key="1">
    <source>
        <dbReference type="SAM" id="MobiDB-lite"/>
    </source>
</evidence>
<feature type="region of interest" description="Disordered" evidence="1">
    <location>
        <begin position="97"/>
        <end position="167"/>
    </location>
</feature>
<dbReference type="Proteomes" id="UP000028045">
    <property type="component" value="Unassembled WGS sequence"/>
</dbReference>
<gene>
    <name evidence="3" type="ORF">S7711_11391</name>
</gene>
<sequence>MGKTVLTAARICGVYMIDEAEEDHFQAALASFSVGDSRLHLWHERFAHLGERNIKKLIKMSTGIRPNEPPSDPCEALFVSNNVIFSENVKHKKRAIADSPTCVESDQRPLQGRRLDSNDPDPKWPAILDPAPLPTAIQETNETRDSTRGEETTYESPEGDRERDFDQESVRSTIMLSKMSIKLQMKPLNGILKYICQNDRQVGNCHLGIL</sequence>
<keyword evidence="4" id="KW-1185">Reference proteome</keyword>
<name>A0A084BCG5_STACB</name>
<dbReference type="InterPro" id="IPR025724">
    <property type="entry name" value="GAG-pre-integrase_dom"/>
</dbReference>
<proteinExistence type="predicted"/>
<reference evidence="3 4" key="1">
    <citation type="journal article" date="2014" name="BMC Genomics">
        <title>Comparative genome sequencing reveals chemotype-specific gene clusters in the toxigenic black mold Stachybotrys.</title>
        <authorList>
            <person name="Semeiks J."/>
            <person name="Borek D."/>
            <person name="Otwinowski Z."/>
            <person name="Grishin N.V."/>
        </authorList>
    </citation>
    <scope>NUCLEOTIDE SEQUENCE [LARGE SCALE GENOMIC DNA]</scope>
    <source>
        <strain evidence="4">CBS 109288 / IBT 7711</strain>
    </source>
</reference>
<evidence type="ECO:0000313" key="3">
    <source>
        <dbReference type="EMBL" id="KEY75244.1"/>
    </source>
</evidence>
<dbReference type="EMBL" id="KL647383">
    <property type="protein sequence ID" value="KEY75244.1"/>
    <property type="molecule type" value="Genomic_DNA"/>
</dbReference>